<dbReference type="GO" id="GO:0004298">
    <property type="term" value="F:threonine-type endopeptidase activity"/>
    <property type="evidence" value="ECO:0007669"/>
    <property type="project" value="InterPro"/>
</dbReference>
<feature type="active site" description="Nucleophile" evidence="1">
    <location>
        <position position="300"/>
    </location>
</feature>
<proteinExistence type="predicted"/>
<reference evidence="4" key="1">
    <citation type="submission" date="2022-12" db="EMBL/GenBank/DDBJ databases">
        <authorList>
            <person name="Petersen C."/>
        </authorList>
    </citation>
    <scope>NUCLEOTIDE SEQUENCE</scope>
    <source>
        <strain evidence="4">IBT 21472</strain>
    </source>
</reference>
<organism evidence="4 5">
    <name type="scientific">Penicillium atrosanguineum</name>
    <dbReference type="NCBI Taxonomy" id="1132637"/>
    <lineage>
        <taxon>Eukaryota</taxon>
        <taxon>Fungi</taxon>
        <taxon>Dikarya</taxon>
        <taxon>Ascomycota</taxon>
        <taxon>Pezizomycotina</taxon>
        <taxon>Eurotiomycetes</taxon>
        <taxon>Eurotiomycetidae</taxon>
        <taxon>Eurotiales</taxon>
        <taxon>Aspergillaceae</taxon>
        <taxon>Penicillium</taxon>
    </lineage>
</organism>
<reference evidence="4" key="2">
    <citation type="journal article" date="2023" name="IMA Fungus">
        <title>Comparative genomic study of the Penicillium genus elucidates a diverse pangenome and 15 lateral gene transfer events.</title>
        <authorList>
            <person name="Petersen C."/>
            <person name="Sorensen T."/>
            <person name="Nielsen M.R."/>
            <person name="Sondergaard T.E."/>
            <person name="Sorensen J.L."/>
            <person name="Fitzpatrick D.A."/>
            <person name="Frisvad J.C."/>
            <person name="Nielsen K.L."/>
        </authorList>
    </citation>
    <scope>NUCLEOTIDE SEQUENCE</scope>
    <source>
        <strain evidence="4">IBT 21472</strain>
    </source>
</reference>
<dbReference type="Proteomes" id="UP001147746">
    <property type="component" value="Unassembled WGS sequence"/>
</dbReference>
<dbReference type="PANTHER" id="PTHR10188:SF8">
    <property type="entry name" value="THREONINE ASPARTASE 1"/>
    <property type="match status" value="1"/>
</dbReference>
<dbReference type="CDD" id="cd04514">
    <property type="entry name" value="Taspase1_like"/>
    <property type="match status" value="1"/>
</dbReference>
<evidence type="ECO:0000256" key="3">
    <source>
        <dbReference type="SAM" id="MobiDB-lite"/>
    </source>
</evidence>
<dbReference type="Pfam" id="PF01112">
    <property type="entry name" value="Asparaginase_2"/>
    <property type="match status" value="2"/>
</dbReference>
<dbReference type="InterPro" id="IPR037464">
    <property type="entry name" value="Taspase1"/>
</dbReference>
<name>A0A9W9UBP7_9EURO</name>
<evidence type="ECO:0000313" key="5">
    <source>
        <dbReference type="Proteomes" id="UP001147746"/>
    </source>
</evidence>
<keyword evidence="5" id="KW-1185">Reference proteome</keyword>
<feature type="region of interest" description="Disordered" evidence="3">
    <location>
        <begin position="264"/>
        <end position="295"/>
    </location>
</feature>
<feature type="region of interest" description="Disordered" evidence="3">
    <location>
        <begin position="205"/>
        <end position="249"/>
    </location>
</feature>
<sequence>MERSKRSKVPCAVFVHAGAGYHSRENEAKHLKACSESTRAGMIVLQTGATAVEAVEMALSMLEDNPITNAGYGSNLTAKGVVECDASIMDHLGRSGAAGAVPSKYIAFAECPRLVSYCETDVKNPIMLARKIYDEAYRSPGMSRVPPNFIVGEGATEFAWDHNIPTIPPHALITDAARERWTIWTREIEEFEADRARWQKEPVPTWVRSPTGHGSPAPAGVAHGTPPVLGRSDARTASTSQLNPDNDIDLLVSGSTMDGVLPRVKSQSTDEIPSYSKSGWEKYPNNPTDDENGEDRITDTVGAIAIDRWGNIAAGSSSGGIGMKHRGRVGPAALIGIGTHVIPADPADPEHTTTAVVTSGTGEHIASTLAASTCATRIYYGQKMGPNGVFEPVSEEEALHSMISNEFTGKRAFV</sequence>
<gene>
    <name evidence="4" type="ORF">N7476_000490</name>
</gene>
<evidence type="ECO:0000313" key="4">
    <source>
        <dbReference type="EMBL" id="KAJ5330707.1"/>
    </source>
</evidence>
<dbReference type="GO" id="GO:0005737">
    <property type="term" value="C:cytoplasm"/>
    <property type="evidence" value="ECO:0007669"/>
    <property type="project" value="TreeGrafter"/>
</dbReference>
<feature type="compositionally biased region" description="Polar residues" evidence="3">
    <location>
        <begin position="235"/>
        <end position="244"/>
    </location>
</feature>
<protein>
    <submittedName>
        <fullName evidence="4">Asparaginase family protein</fullName>
    </submittedName>
</protein>
<evidence type="ECO:0000256" key="1">
    <source>
        <dbReference type="PIRSR" id="PIRSR600246-1"/>
    </source>
</evidence>
<feature type="site" description="Cleavage; by autolysis" evidence="2">
    <location>
        <begin position="299"/>
        <end position="300"/>
    </location>
</feature>
<dbReference type="AlphaFoldDB" id="A0A9W9UBP7"/>
<dbReference type="GO" id="GO:0051604">
    <property type="term" value="P:protein maturation"/>
    <property type="evidence" value="ECO:0007669"/>
    <property type="project" value="TreeGrafter"/>
</dbReference>
<dbReference type="PANTHER" id="PTHR10188">
    <property type="entry name" value="L-ASPARAGINASE"/>
    <property type="match status" value="1"/>
</dbReference>
<feature type="compositionally biased region" description="Polar residues" evidence="3">
    <location>
        <begin position="265"/>
        <end position="277"/>
    </location>
</feature>
<comment type="caution">
    <text evidence="4">The sequence shown here is derived from an EMBL/GenBank/DDBJ whole genome shotgun (WGS) entry which is preliminary data.</text>
</comment>
<dbReference type="EMBL" id="JAPZBO010000001">
    <property type="protein sequence ID" value="KAJ5330707.1"/>
    <property type="molecule type" value="Genomic_DNA"/>
</dbReference>
<evidence type="ECO:0000256" key="2">
    <source>
        <dbReference type="PIRSR" id="PIRSR600246-3"/>
    </source>
</evidence>
<accession>A0A9W9UBP7</accession>
<dbReference type="InterPro" id="IPR029055">
    <property type="entry name" value="Ntn_hydrolases_N"/>
</dbReference>
<dbReference type="SUPFAM" id="SSF56235">
    <property type="entry name" value="N-terminal nucleophile aminohydrolases (Ntn hydrolases)"/>
    <property type="match status" value="1"/>
</dbReference>
<dbReference type="Gene3D" id="3.60.20.30">
    <property type="entry name" value="(Glycosyl)asparaginase"/>
    <property type="match status" value="1"/>
</dbReference>
<dbReference type="InterPro" id="IPR000246">
    <property type="entry name" value="Peptidase_T2"/>
</dbReference>